<name>A0A8S9U538_PHYIN</name>
<sequence>MIRSLKRSATKTFNYVISVQHSTNYQLYHQVITSFDELCKAVKKLPSTIILRPLVVVSAGRRRHAGELAKLRWQHCSRNDTGYKKTSSSGRGTSQGALILFAPQATALVRNVSAVNASSKVLSLPRAADCRSPPAVERRVPDWTQSTTQKRDTKRQRVSSSSKNDVIFARKVAQSLVKCCSQELDGIVAVMDLACVALYVVCILEPAVRLGDLVVGNPLYQVAKKYAEIPELSRLI</sequence>
<comment type="caution">
    <text evidence="2">The sequence shown here is derived from an EMBL/GenBank/DDBJ whole genome shotgun (WGS) entry which is preliminary data.</text>
</comment>
<evidence type="ECO:0000256" key="1">
    <source>
        <dbReference type="SAM" id="MobiDB-lite"/>
    </source>
</evidence>
<dbReference type="Proteomes" id="UP000704712">
    <property type="component" value="Unassembled WGS sequence"/>
</dbReference>
<organism evidence="2 3">
    <name type="scientific">Phytophthora infestans</name>
    <name type="common">Potato late blight agent</name>
    <name type="synonym">Botrytis infestans</name>
    <dbReference type="NCBI Taxonomy" id="4787"/>
    <lineage>
        <taxon>Eukaryota</taxon>
        <taxon>Sar</taxon>
        <taxon>Stramenopiles</taxon>
        <taxon>Oomycota</taxon>
        <taxon>Peronosporomycetes</taxon>
        <taxon>Peronosporales</taxon>
        <taxon>Peronosporaceae</taxon>
        <taxon>Phytophthora</taxon>
    </lineage>
</organism>
<accession>A0A8S9U538</accession>
<gene>
    <name evidence="2" type="ORF">GN958_ATG16517</name>
</gene>
<evidence type="ECO:0000313" key="2">
    <source>
        <dbReference type="EMBL" id="KAF4134289.1"/>
    </source>
</evidence>
<protein>
    <submittedName>
        <fullName evidence="2">Uncharacterized protein</fullName>
    </submittedName>
</protein>
<dbReference type="AlphaFoldDB" id="A0A8S9U538"/>
<proteinExistence type="predicted"/>
<reference evidence="2" key="1">
    <citation type="submission" date="2020-03" db="EMBL/GenBank/DDBJ databases">
        <title>Hybrid Assembly of Korean Phytophthora infestans isolates.</title>
        <authorList>
            <person name="Prokchorchik M."/>
            <person name="Lee Y."/>
            <person name="Seo J."/>
            <person name="Cho J.-H."/>
            <person name="Park Y.-E."/>
            <person name="Jang D.-C."/>
            <person name="Im J.-S."/>
            <person name="Choi J.-G."/>
            <person name="Park H.-J."/>
            <person name="Lee G.-B."/>
            <person name="Lee Y.-G."/>
            <person name="Hong S.-Y."/>
            <person name="Cho K."/>
            <person name="Sohn K.H."/>
        </authorList>
    </citation>
    <scope>NUCLEOTIDE SEQUENCE</scope>
    <source>
        <strain evidence="2">KR_2_A2</strain>
    </source>
</reference>
<dbReference type="EMBL" id="JAACNO010002302">
    <property type="protein sequence ID" value="KAF4134289.1"/>
    <property type="molecule type" value="Genomic_DNA"/>
</dbReference>
<feature type="region of interest" description="Disordered" evidence="1">
    <location>
        <begin position="132"/>
        <end position="159"/>
    </location>
</feature>
<evidence type="ECO:0000313" key="3">
    <source>
        <dbReference type="Proteomes" id="UP000704712"/>
    </source>
</evidence>